<dbReference type="Pfam" id="PF13410">
    <property type="entry name" value="GST_C_2"/>
    <property type="match status" value="1"/>
</dbReference>
<protein>
    <recommendedName>
        <fullName evidence="4">GST N-terminal domain-containing protein</fullName>
    </recommendedName>
</protein>
<dbReference type="Gene3D" id="1.20.1050.10">
    <property type="match status" value="1"/>
</dbReference>
<dbReference type="CDD" id="cd00570">
    <property type="entry name" value="GST_N_family"/>
    <property type="match status" value="1"/>
</dbReference>
<evidence type="ECO:0008006" key="4">
    <source>
        <dbReference type="Google" id="ProtNLM"/>
    </source>
</evidence>
<dbReference type="SUPFAM" id="SSF47616">
    <property type="entry name" value="GST C-terminal domain-like"/>
    <property type="match status" value="1"/>
</dbReference>
<evidence type="ECO:0000313" key="3">
    <source>
        <dbReference type="EMBL" id="SVA85025.1"/>
    </source>
</evidence>
<sequence>MILYSLPISNYCGKVLLVIRFKALECEVVPPKSGYGSDDYKRIVPTGTIPALDHDGIIYSESEVINEYLNEIHPEPDLLPGSAENRASIRMLCRFHDLKLEPIVRSLFPSMNPAKRDLQMVEMRFDEMNRVLTTLRQLIKPDPFLMGTSPSLADCAFAQTLMLAQMMWLELGGPLPIGDELENWQQTMNSLKSVTSVLEPAREATEKWLEGKRVSA</sequence>
<reference evidence="3" key="1">
    <citation type="submission" date="2018-05" db="EMBL/GenBank/DDBJ databases">
        <authorList>
            <person name="Lanie J.A."/>
            <person name="Ng W.-L."/>
            <person name="Kazmierczak K.M."/>
            <person name="Andrzejewski T.M."/>
            <person name="Davidsen T.M."/>
            <person name="Wayne K.J."/>
            <person name="Tettelin H."/>
            <person name="Glass J.I."/>
            <person name="Rusch D."/>
            <person name="Podicherti R."/>
            <person name="Tsui H.-C.T."/>
            <person name="Winkler M.E."/>
        </authorList>
    </citation>
    <scope>NUCLEOTIDE SEQUENCE</scope>
</reference>
<dbReference type="PANTHER" id="PTHR43968:SF6">
    <property type="entry name" value="GLUTATHIONE S-TRANSFERASE OMEGA"/>
    <property type="match status" value="1"/>
</dbReference>
<dbReference type="InterPro" id="IPR036282">
    <property type="entry name" value="Glutathione-S-Trfase_C_sf"/>
</dbReference>
<dbReference type="AlphaFoldDB" id="A0A381Z6V3"/>
<name>A0A381Z6V3_9ZZZZ</name>
<dbReference type="PROSITE" id="PS50404">
    <property type="entry name" value="GST_NTER"/>
    <property type="match status" value="1"/>
</dbReference>
<proteinExistence type="predicted"/>
<accession>A0A381Z6V3</accession>
<dbReference type="InterPro" id="IPR010987">
    <property type="entry name" value="Glutathione-S-Trfase_C-like"/>
</dbReference>
<dbReference type="SFLD" id="SFLDG00358">
    <property type="entry name" value="Main_(cytGST)"/>
    <property type="match status" value="1"/>
</dbReference>
<dbReference type="PANTHER" id="PTHR43968">
    <property type="match status" value="1"/>
</dbReference>
<dbReference type="InterPro" id="IPR050983">
    <property type="entry name" value="GST_Omega/HSP26"/>
</dbReference>
<dbReference type="CDD" id="cd00299">
    <property type="entry name" value="GST_C_family"/>
    <property type="match status" value="1"/>
</dbReference>
<dbReference type="InterPro" id="IPR004045">
    <property type="entry name" value="Glutathione_S-Trfase_N"/>
</dbReference>
<dbReference type="SFLD" id="SFLDS00019">
    <property type="entry name" value="Glutathione_Transferase_(cytos"/>
    <property type="match status" value="1"/>
</dbReference>
<feature type="domain" description="GST C-terminal" evidence="2">
    <location>
        <begin position="82"/>
        <end position="207"/>
    </location>
</feature>
<gene>
    <name evidence="3" type="ORF">METZ01_LOCUS137879</name>
</gene>
<organism evidence="3">
    <name type="scientific">marine metagenome</name>
    <dbReference type="NCBI Taxonomy" id="408172"/>
    <lineage>
        <taxon>unclassified sequences</taxon>
        <taxon>metagenomes</taxon>
        <taxon>ecological metagenomes</taxon>
    </lineage>
</organism>
<dbReference type="PROSITE" id="PS50405">
    <property type="entry name" value="GST_CTER"/>
    <property type="match status" value="1"/>
</dbReference>
<dbReference type="Gene3D" id="3.40.30.10">
    <property type="entry name" value="Glutaredoxin"/>
    <property type="match status" value="1"/>
</dbReference>
<dbReference type="InterPro" id="IPR040079">
    <property type="entry name" value="Glutathione_S-Trfase"/>
</dbReference>
<dbReference type="GO" id="GO:0005737">
    <property type="term" value="C:cytoplasm"/>
    <property type="evidence" value="ECO:0007669"/>
    <property type="project" value="TreeGrafter"/>
</dbReference>
<evidence type="ECO:0000259" key="2">
    <source>
        <dbReference type="PROSITE" id="PS50405"/>
    </source>
</evidence>
<evidence type="ECO:0000259" key="1">
    <source>
        <dbReference type="PROSITE" id="PS50404"/>
    </source>
</evidence>
<dbReference type="EMBL" id="UINC01020196">
    <property type="protein sequence ID" value="SVA85025.1"/>
    <property type="molecule type" value="Genomic_DNA"/>
</dbReference>
<feature type="domain" description="GST N-terminal" evidence="1">
    <location>
        <begin position="1"/>
        <end position="77"/>
    </location>
</feature>
<dbReference type="Pfam" id="PF13417">
    <property type="entry name" value="GST_N_3"/>
    <property type="match status" value="1"/>
</dbReference>
<dbReference type="InterPro" id="IPR036249">
    <property type="entry name" value="Thioredoxin-like_sf"/>
</dbReference>
<dbReference type="SUPFAM" id="SSF52833">
    <property type="entry name" value="Thioredoxin-like"/>
    <property type="match status" value="1"/>
</dbReference>